<keyword evidence="9" id="KW-0732">Signal</keyword>
<reference evidence="12" key="3">
    <citation type="submission" date="2022-12" db="EMBL/GenBank/DDBJ databases">
        <authorList>
            <person name="Sun Q."/>
            <person name="Kim S."/>
        </authorList>
    </citation>
    <scope>NUCLEOTIDE SEQUENCE</scope>
    <source>
        <strain evidence="12">KCTC 12343</strain>
    </source>
</reference>
<keyword evidence="14" id="KW-1185">Reference proteome</keyword>
<keyword evidence="6" id="KW-0472">Membrane</keyword>
<feature type="domain" description="TonB-dependent transporter Oar-like beta-barrel" evidence="11">
    <location>
        <begin position="344"/>
        <end position="600"/>
    </location>
</feature>
<keyword evidence="5" id="KW-0812">Transmembrane</keyword>
<evidence type="ECO:0000313" key="15">
    <source>
        <dbReference type="Proteomes" id="UP000628442"/>
    </source>
</evidence>
<dbReference type="SUPFAM" id="SSF56935">
    <property type="entry name" value="Porins"/>
    <property type="match status" value="1"/>
</dbReference>
<organism evidence="12 15">
    <name type="scientific">Pseudoduganella albidiflava</name>
    <dbReference type="NCBI Taxonomy" id="321983"/>
    <lineage>
        <taxon>Bacteria</taxon>
        <taxon>Pseudomonadati</taxon>
        <taxon>Pseudomonadota</taxon>
        <taxon>Betaproteobacteria</taxon>
        <taxon>Burkholderiales</taxon>
        <taxon>Oxalobacteraceae</taxon>
        <taxon>Telluria group</taxon>
        <taxon>Pseudoduganella</taxon>
    </lineage>
</organism>
<dbReference type="GO" id="GO:0009279">
    <property type="term" value="C:cell outer membrane"/>
    <property type="evidence" value="ECO:0007669"/>
    <property type="project" value="UniProtKB-SubCell"/>
</dbReference>
<evidence type="ECO:0000313" key="12">
    <source>
        <dbReference type="EMBL" id="GGY66769.1"/>
    </source>
</evidence>
<evidence type="ECO:0000256" key="3">
    <source>
        <dbReference type="ARBA" id="ARBA00022448"/>
    </source>
</evidence>
<feature type="domain" description="TonB-dependent receptor plug" evidence="10">
    <location>
        <begin position="136"/>
        <end position="229"/>
    </location>
</feature>
<feature type="chain" id="PRO_5044601952" evidence="9">
    <location>
        <begin position="31"/>
        <end position="1016"/>
    </location>
</feature>
<dbReference type="OrthoDB" id="9768147at2"/>
<dbReference type="AlphaFoldDB" id="A0A411X384"/>
<comment type="subcellular location">
    <subcellularLocation>
        <location evidence="1">Cell outer membrane</location>
        <topology evidence="1">Multi-pass membrane protein</topology>
    </subcellularLocation>
</comment>
<protein>
    <submittedName>
        <fullName evidence="12">Oar protein</fullName>
    </submittedName>
    <submittedName>
        <fullName evidence="13">TonB-dependent receptor</fullName>
    </submittedName>
</protein>
<dbReference type="Pfam" id="PF25183">
    <property type="entry name" value="OMP_b-brl_4"/>
    <property type="match status" value="2"/>
</dbReference>
<evidence type="ECO:0000313" key="14">
    <source>
        <dbReference type="Proteomes" id="UP000292307"/>
    </source>
</evidence>
<dbReference type="InterPro" id="IPR037066">
    <property type="entry name" value="Plug_dom_sf"/>
</dbReference>
<comment type="similarity">
    <text evidence="2">Belongs to the TonB-dependent receptor family.</text>
</comment>
<dbReference type="Gene3D" id="2.40.170.20">
    <property type="entry name" value="TonB-dependent receptor, beta-barrel domain"/>
    <property type="match status" value="1"/>
</dbReference>
<evidence type="ECO:0000256" key="4">
    <source>
        <dbReference type="ARBA" id="ARBA00022452"/>
    </source>
</evidence>
<dbReference type="Pfam" id="PF07715">
    <property type="entry name" value="Plug"/>
    <property type="match status" value="1"/>
</dbReference>
<dbReference type="GO" id="GO:0044718">
    <property type="term" value="P:siderophore transmembrane transport"/>
    <property type="evidence" value="ECO:0007669"/>
    <property type="project" value="TreeGrafter"/>
</dbReference>
<dbReference type="GO" id="GO:0030246">
    <property type="term" value="F:carbohydrate binding"/>
    <property type="evidence" value="ECO:0007669"/>
    <property type="project" value="InterPro"/>
</dbReference>
<dbReference type="PANTHER" id="PTHR30069">
    <property type="entry name" value="TONB-DEPENDENT OUTER MEMBRANE RECEPTOR"/>
    <property type="match status" value="1"/>
</dbReference>
<dbReference type="Pfam" id="PF13620">
    <property type="entry name" value="CarboxypepD_reg"/>
    <property type="match status" value="1"/>
</dbReference>
<evidence type="ECO:0000256" key="1">
    <source>
        <dbReference type="ARBA" id="ARBA00004571"/>
    </source>
</evidence>
<dbReference type="SUPFAM" id="SSF49452">
    <property type="entry name" value="Starch-binding domain-like"/>
    <property type="match status" value="1"/>
</dbReference>
<accession>A0A411X384</accession>
<gene>
    <name evidence="12" type="primary">oar</name>
    <name evidence="13" type="ORF">EYF70_22930</name>
    <name evidence="12" type="ORF">GCM10007387_56270</name>
</gene>
<name>A0A411X384_9BURK</name>
<reference evidence="12" key="1">
    <citation type="journal article" date="2014" name="Int. J. Syst. Evol. Microbiol.">
        <title>Complete genome sequence of Corynebacterium casei LMG S-19264T (=DSM 44701T), isolated from a smear-ripened cheese.</title>
        <authorList>
            <consortium name="US DOE Joint Genome Institute (JGI-PGF)"/>
            <person name="Walter F."/>
            <person name="Albersmeier A."/>
            <person name="Kalinowski J."/>
            <person name="Ruckert C."/>
        </authorList>
    </citation>
    <scope>NUCLEOTIDE SEQUENCE</scope>
    <source>
        <strain evidence="12">KCTC 12343</strain>
    </source>
</reference>
<evidence type="ECO:0000256" key="5">
    <source>
        <dbReference type="ARBA" id="ARBA00022692"/>
    </source>
</evidence>
<evidence type="ECO:0000256" key="8">
    <source>
        <dbReference type="ARBA" id="ARBA00023237"/>
    </source>
</evidence>
<keyword evidence="8" id="KW-0998">Cell outer membrane</keyword>
<dbReference type="GO" id="GO:0015344">
    <property type="term" value="F:siderophore uptake transmembrane transporter activity"/>
    <property type="evidence" value="ECO:0007669"/>
    <property type="project" value="TreeGrafter"/>
</dbReference>
<dbReference type="InterPro" id="IPR013784">
    <property type="entry name" value="Carb-bd-like_fold"/>
</dbReference>
<keyword evidence="4" id="KW-1134">Transmembrane beta strand</keyword>
<dbReference type="InterPro" id="IPR012910">
    <property type="entry name" value="Plug_dom"/>
</dbReference>
<dbReference type="Proteomes" id="UP000628442">
    <property type="component" value="Unassembled WGS sequence"/>
</dbReference>
<proteinExistence type="inferred from homology"/>
<evidence type="ECO:0000259" key="10">
    <source>
        <dbReference type="Pfam" id="PF07715"/>
    </source>
</evidence>
<dbReference type="RefSeq" id="WP_131147460.1">
    <property type="nucleotide sequence ID" value="NZ_BMWV01000021.1"/>
</dbReference>
<reference evidence="13 14" key="2">
    <citation type="submission" date="2019-02" db="EMBL/GenBank/DDBJ databases">
        <title>Draft Genome Sequences of Six Type Strains of the Genus Massilia.</title>
        <authorList>
            <person name="Miess H."/>
            <person name="Frediansyhah A."/>
            <person name="Gross H."/>
        </authorList>
    </citation>
    <scope>NUCLEOTIDE SEQUENCE [LARGE SCALE GENOMIC DNA]</scope>
    <source>
        <strain evidence="13 14">DSM 17472</strain>
    </source>
</reference>
<evidence type="ECO:0000259" key="11">
    <source>
        <dbReference type="Pfam" id="PF25183"/>
    </source>
</evidence>
<dbReference type="EMBL" id="BMWV01000021">
    <property type="protein sequence ID" value="GGY66769.1"/>
    <property type="molecule type" value="Genomic_DNA"/>
</dbReference>
<dbReference type="Gene3D" id="2.60.40.1120">
    <property type="entry name" value="Carboxypeptidase-like, regulatory domain"/>
    <property type="match status" value="1"/>
</dbReference>
<evidence type="ECO:0000256" key="6">
    <source>
        <dbReference type="ARBA" id="ARBA00023136"/>
    </source>
</evidence>
<dbReference type="EMBL" id="CP036401">
    <property type="protein sequence ID" value="QBI03358.1"/>
    <property type="molecule type" value="Genomic_DNA"/>
</dbReference>
<keyword evidence="3" id="KW-0813">Transport</keyword>
<dbReference type="Gene3D" id="2.170.130.10">
    <property type="entry name" value="TonB-dependent receptor, plug domain"/>
    <property type="match status" value="1"/>
</dbReference>
<dbReference type="InterPro" id="IPR039426">
    <property type="entry name" value="TonB-dep_rcpt-like"/>
</dbReference>
<evidence type="ECO:0000256" key="9">
    <source>
        <dbReference type="SAM" id="SignalP"/>
    </source>
</evidence>
<keyword evidence="7 13" id="KW-0675">Receptor</keyword>
<sequence>MIQKTILVRALSAAFSAAALTVAVAPAAFAQSNAAGNVFGRVEAPAGATVVLNNVETGYRRSITLDNNGRYNATAMPPGRYKVELVRDGKVEKTTEVEVLVGQGTDASFVAAGIQAVQVTGRRSRIDVSNSNNGATFTAKELAKLPIATNVDAIIQLAPNTTRADSRYAAGASFGGGGASENAYYINGFPVTNPLTQLGGSELPFGAIAQAQVLTGGFGAEFGRSVGGVLNVTTKSGTNTWEAGAKWEYEPNRLRAEAKDVYYPNTGAPENKATDNTIFRRNSNSTVTGRTYSTYVGGPIIKDTLFMFAAIERKETDRGNVNRYNSTLGIPSSPSLARTGWEDRQDSSNRYLAKFDWNITDNHRLELTLLGDDNKQDRQLYGYNYATGQKSAQQSSSEHYRNNSNYTPVGADSQILRYTGNITEDLTITALYGQSKTKVENTYDGDLSSQYQITAASRAQYPGLNYTTSQVLSGTIFPNDAKNDTSSGRMDLEYKIGNHQIRAGFDNNKLKSIAAGDVNAGGGVWFYDFNANTTTAVSLGGVPTVLGSYPGLAQQGYFVSRRLFDSSTNAYSDQTAQYIEDRWQVTKDVLVTVGLRNEGFKNKNGDGETFLEVKNFKSPRLAATWDVNGDASLKVFGSAGRYALQIPTHLAVRGASRSLNTREYFSYTGTDANGNPTGLVAMTPVVSTNNEYGQAKDVNTLTSVDIKPTYQDEITLGLEKVLTPSLNVGAKVTYRKLKETIDDYCDDRAVVAWAERNNVSLDNFHGLGCVTFNPGKDNTFRVDFEGNKQYTLVNLSAAELGFEKAKRTYSALDLFAEHPLRNGWYGRVNYTWSRSRGNTEGQTRSDNAQTDVAATSTWDTQELMYGAYGPLPNDRKHQVKAFGYYEVTPEWSVGGNFLAASGRPRSCFGNYPNLPDDAPDYGSVYFWCGDSAAPRGSRGNLPWDIRLDANVAYRPAFAPGLAVKVDVFNVTNKQVAQNVDETYNLTGTTINSIYERVISYTAPRSARLTIEYNKRF</sequence>
<evidence type="ECO:0000256" key="2">
    <source>
        <dbReference type="ARBA" id="ARBA00009810"/>
    </source>
</evidence>
<feature type="signal peptide" evidence="9">
    <location>
        <begin position="1"/>
        <end position="30"/>
    </location>
</feature>
<evidence type="ECO:0000313" key="13">
    <source>
        <dbReference type="EMBL" id="QBI03358.1"/>
    </source>
</evidence>
<dbReference type="InterPro" id="IPR036942">
    <property type="entry name" value="Beta-barrel_TonB_sf"/>
</dbReference>
<evidence type="ECO:0000256" key="7">
    <source>
        <dbReference type="ARBA" id="ARBA00023170"/>
    </source>
</evidence>
<dbReference type="Proteomes" id="UP000292307">
    <property type="component" value="Chromosome"/>
</dbReference>
<dbReference type="InterPro" id="IPR057601">
    <property type="entry name" value="Oar-like_b-barrel"/>
</dbReference>
<dbReference type="PANTHER" id="PTHR30069:SF46">
    <property type="entry name" value="OAR PROTEIN"/>
    <property type="match status" value="1"/>
</dbReference>
<feature type="domain" description="TonB-dependent transporter Oar-like beta-barrel" evidence="11">
    <location>
        <begin position="615"/>
        <end position="897"/>
    </location>
</feature>